<dbReference type="PANTHER" id="PTHR43877">
    <property type="entry name" value="AMINOALKYLPHOSPHONATE N-ACETYLTRANSFERASE-RELATED-RELATED"/>
    <property type="match status" value="1"/>
</dbReference>
<dbReference type="InterPro" id="IPR050832">
    <property type="entry name" value="Bact_Acetyltransf"/>
</dbReference>
<dbReference type="SUPFAM" id="SSF55729">
    <property type="entry name" value="Acyl-CoA N-acyltransferases (Nat)"/>
    <property type="match status" value="1"/>
</dbReference>
<reference evidence="4 5" key="1">
    <citation type="submission" date="2024-03" db="EMBL/GenBank/DDBJ databases">
        <title>Rhodococcus navarretei sp. nov. and Pseudarthrobacter quantumdoti sp. nov., two new species with the ability to biosynthesize Quantum Dots isolated from soil samples at Union Glacier, Antarctica.</title>
        <authorList>
            <person name="Vargas M."/>
        </authorList>
    </citation>
    <scope>NUCLEOTIDE SEQUENCE [LARGE SCALE GENOMIC DNA]</scope>
    <source>
        <strain evidence="4 5">EXRC-4A-4</strain>
    </source>
</reference>
<organism evidence="4 5">
    <name type="scientific">Rhodococcus navarretei</name>
    <dbReference type="NCBI Taxonomy" id="3128981"/>
    <lineage>
        <taxon>Bacteria</taxon>
        <taxon>Bacillati</taxon>
        <taxon>Actinomycetota</taxon>
        <taxon>Actinomycetes</taxon>
        <taxon>Mycobacteriales</taxon>
        <taxon>Nocardiaceae</taxon>
        <taxon>Rhodococcus</taxon>
    </lineage>
</organism>
<dbReference type="Pfam" id="PF00583">
    <property type="entry name" value="Acetyltransf_1"/>
    <property type="match status" value="1"/>
</dbReference>
<dbReference type="RefSeq" id="WP_341442828.1">
    <property type="nucleotide sequence ID" value="NZ_JBBPCN010000001.1"/>
</dbReference>
<keyword evidence="2" id="KW-0012">Acyltransferase</keyword>
<feature type="domain" description="N-acetyltransferase" evidence="3">
    <location>
        <begin position="8"/>
        <end position="161"/>
    </location>
</feature>
<dbReference type="PROSITE" id="PS51186">
    <property type="entry name" value="GNAT"/>
    <property type="match status" value="1"/>
</dbReference>
<protein>
    <submittedName>
        <fullName evidence="4">GNAT family N-acetyltransferase</fullName>
    </submittedName>
</protein>
<dbReference type="EMBL" id="JBBPCN010000001">
    <property type="protein sequence ID" value="MEK8074004.1"/>
    <property type="molecule type" value="Genomic_DNA"/>
</dbReference>
<comment type="caution">
    <text evidence="4">The sequence shown here is derived from an EMBL/GenBank/DDBJ whole genome shotgun (WGS) entry which is preliminary data.</text>
</comment>
<keyword evidence="5" id="KW-1185">Reference proteome</keyword>
<sequence>MALAATFAVVHPASEPASEILFRYYVDVVGRFHGREASDDEVLRALIDEPSDDLTGDSGLLVVAYLGSELVGCGGIRFVSDDTAELTRLFVDTSARGSGVGASIVEFLEGFVQQSHRTSIRLDTRADLVEARRLYAKLGYQEVRAFNNEPFAEVWFEKSLR</sequence>
<evidence type="ECO:0000259" key="3">
    <source>
        <dbReference type="PROSITE" id="PS51186"/>
    </source>
</evidence>
<dbReference type="CDD" id="cd04301">
    <property type="entry name" value="NAT_SF"/>
    <property type="match status" value="1"/>
</dbReference>
<proteinExistence type="predicted"/>
<keyword evidence="1" id="KW-0808">Transferase</keyword>
<dbReference type="InterPro" id="IPR000182">
    <property type="entry name" value="GNAT_dom"/>
</dbReference>
<name>A0ABU9D327_9NOCA</name>
<accession>A0ABU9D327</accession>
<evidence type="ECO:0000313" key="5">
    <source>
        <dbReference type="Proteomes" id="UP001456513"/>
    </source>
</evidence>
<dbReference type="InterPro" id="IPR016181">
    <property type="entry name" value="Acyl_CoA_acyltransferase"/>
</dbReference>
<dbReference type="Gene3D" id="3.40.630.30">
    <property type="match status" value="1"/>
</dbReference>
<evidence type="ECO:0000256" key="2">
    <source>
        <dbReference type="ARBA" id="ARBA00023315"/>
    </source>
</evidence>
<evidence type="ECO:0000313" key="4">
    <source>
        <dbReference type="EMBL" id="MEK8074004.1"/>
    </source>
</evidence>
<dbReference type="Proteomes" id="UP001456513">
    <property type="component" value="Unassembled WGS sequence"/>
</dbReference>
<dbReference type="PANTHER" id="PTHR43877:SF2">
    <property type="entry name" value="AMINOALKYLPHOSPHONATE N-ACETYLTRANSFERASE-RELATED"/>
    <property type="match status" value="1"/>
</dbReference>
<gene>
    <name evidence="4" type="ORF">AABD04_24420</name>
</gene>
<evidence type="ECO:0000256" key="1">
    <source>
        <dbReference type="ARBA" id="ARBA00022679"/>
    </source>
</evidence>